<dbReference type="EMBL" id="RJNY01000005">
    <property type="protein sequence ID" value="RSI98188.1"/>
    <property type="molecule type" value="Genomic_DNA"/>
</dbReference>
<protein>
    <submittedName>
        <fullName evidence="1">Uncharacterized protein</fullName>
    </submittedName>
</protein>
<proteinExistence type="predicted"/>
<sequence>MHKKPHTHIYIYIYIISRIAKFFYVLFIRIPVTFVTGFLRTISMKEVAHA</sequence>
<dbReference type="Proteomes" id="UP000281657">
    <property type="component" value="Unassembled WGS sequence"/>
</dbReference>
<evidence type="ECO:0000313" key="1">
    <source>
        <dbReference type="EMBL" id="RSI98188.1"/>
    </source>
</evidence>
<reference evidence="1 2" key="1">
    <citation type="submission" date="2018-11" db="EMBL/GenBank/DDBJ databases">
        <title>Species Designations Belie Phenotypic and Genotypic Heterogeneity in Oral Streptococci.</title>
        <authorList>
            <person name="Velsko I."/>
        </authorList>
    </citation>
    <scope>NUCLEOTIDE SEQUENCE [LARGE SCALE GENOMIC DNA]</scope>
    <source>
        <strain evidence="1 2">BCC60</strain>
    </source>
</reference>
<comment type="caution">
    <text evidence="1">The sequence shown here is derived from an EMBL/GenBank/DDBJ whole genome shotgun (WGS) entry which is preliminary data.</text>
</comment>
<organism evidence="1 2">
    <name type="scientific">Streptococcus mitis</name>
    <dbReference type="NCBI Taxonomy" id="28037"/>
    <lineage>
        <taxon>Bacteria</taxon>
        <taxon>Bacillati</taxon>
        <taxon>Bacillota</taxon>
        <taxon>Bacilli</taxon>
        <taxon>Lactobacillales</taxon>
        <taxon>Streptococcaceae</taxon>
        <taxon>Streptococcus</taxon>
        <taxon>Streptococcus mitis group</taxon>
    </lineage>
</organism>
<gene>
    <name evidence="1" type="ORF">D8847_03595</name>
</gene>
<name>A0A3R9IRK3_STRMT</name>
<dbReference type="AlphaFoldDB" id="A0A3R9IRK3"/>
<evidence type="ECO:0000313" key="2">
    <source>
        <dbReference type="Proteomes" id="UP000281657"/>
    </source>
</evidence>
<accession>A0A3R9IRK3</accession>